<evidence type="ECO:0000313" key="1">
    <source>
        <dbReference type="EMBL" id="RKF62867.1"/>
    </source>
</evidence>
<sequence length="50" mass="5753">MDITELCHELMELRKRLDDFSPPEATTDSEKETSVMGLLSKHCRKSLMAK</sequence>
<comment type="caution">
    <text evidence="1">The sequence shown here is derived from an EMBL/GenBank/DDBJ whole genome shotgun (WGS) entry which is preliminary data.</text>
</comment>
<accession>A0A420HZP0</accession>
<proteinExistence type="predicted"/>
<name>A0A420HZP0_9PEZI</name>
<dbReference type="AlphaFoldDB" id="A0A420HZP0"/>
<dbReference type="Proteomes" id="UP000286134">
    <property type="component" value="Unassembled WGS sequence"/>
</dbReference>
<reference evidence="1 2" key="1">
    <citation type="journal article" date="2018" name="BMC Genomics">
        <title>Comparative genome analyses reveal sequence features reflecting distinct modes of host-adaptation between dicot and monocot powdery mildew.</title>
        <authorList>
            <person name="Wu Y."/>
            <person name="Ma X."/>
            <person name="Pan Z."/>
            <person name="Kale S.D."/>
            <person name="Song Y."/>
            <person name="King H."/>
            <person name="Zhang Q."/>
            <person name="Presley C."/>
            <person name="Deng X."/>
            <person name="Wei C.I."/>
            <person name="Xiao S."/>
        </authorList>
    </citation>
    <scope>NUCLEOTIDE SEQUENCE [LARGE SCALE GENOMIC DNA]</scope>
    <source>
        <strain evidence="1">UMSG2</strain>
    </source>
</reference>
<evidence type="ECO:0000313" key="2">
    <source>
        <dbReference type="Proteomes" id="UP000286134"/>
    </source>
</evidence>
<protein>
    <submittedName>
        <fullName evidence="1">Uncharacterized protein</fullName>
    </submittedName>
</protein>
<gene>
    <name evidence="1" type="ORF">OnM2_029010</name>
</gene>
<keyword evidence="2" id="KW-1185">Reference proteome</keyword>
<organism evidence="1 2">
    <name type="scientific">Erysiphe neolycopersici</name>
    <dbReference type="NCBI Taxonomy" id="212602"/>
    <lineage>
        <taxon>Eukaryota</taxon>
        <taxon>Fungi</taxon>
        <taxon>Dikarya</taxon>
        <taxon>Ascomycota</taxon>
        <taxon>Pezizomycotina</taxon>
        <taxon>Leotiomycetes</taxon>
        <taxon>Erysiphales</taxon>
        <taxon>Erysiphaceae</taxon>
        <taxon>Erysiphe</taxon>
    </lineage>
</organism>
<dbReference type="EMBL" id="MCFK01002996">
    <property type="protein sequence ID" value="RKF62867.1"/>
    <property type="molecule type" value="Genomic_DNA"/>
</dbReference>